<dbReference type="SUPFAM" id="SSF56019">
    <property type="entry name" value="The spindle assembly checkpoint protein mad2"/>
    <property type="match status" value="1"/>
</dbReference>
<accession>A0AAV5QWT9</accession>
<dbReference type="GO" id="GO:0005737">
    <property type="term" value="C:cytoplasm"/>
    <property type="evidence" value="ECO:0007669"/>
    <property type="project" value="TreeGrafter"/>
</dbReference>
<evidence type="ECO:0000256" key="3">
    <source>
        <dbReference type="ARBA" id="ARBA00022618"/>
    </source>
</evidence>
<protein>
    <submittedName>
        <fullName evidence="8">Spindle checkpoint protein</fullName>
    </submittedName>
</protein>
<evidence type="ECO:0000256" key="6">
    <source>
        <dbReference type="ARBA" id="ARBA00023306"/>
    </source>
</evidence>
<comment type="similarity">
    <text evidence="2">Belongs to the MAD2 family.</text>
</comment>
<dbReference type="PANTHER" id="PTHR11842">
    <property type="entry name" value="MITOTIC SPINDLE ASSEMBLY CHECKPOINT PROTEIN MAD2"/>
    <property type="match status" value="1"/>
</dbReference>
<dbReference type="GO" id="GO:0051301">
    <property type="term" value="P:cell division"/>
    <property type="evidence" value="ECO:0007669"/>
    <property type="project" value="UniProtKB-KW"/>
</dbReference>
<keyword evidence="9" id="KW-1185">Reference proteome</keyword>
<gene>
    <name evidence="8" type="ORF">DAPK24_000210</name>
</gene>
<evidence type="ECO:0000256" key="4">
    <source>
        <dbReference type="ARBA" id="ARBA00022776"/>
    </source>
</evidence>
<dbReference type="Pfam" id="PF02301">
    <property type="entry name" value="HORMA"/>
    <property type="match status" value="1"/>
</dbReference>
<comment type="subcellular location">
    <subcellularLocation>
        <location evidence="1">Nucleus</location>
    </subcellularLocation>
</comment>
<dbReference type="AlphaFoldDB" id="A0AAV5QWT9"/>
<dbReference type="Gene3D" id="3.30.900.10">
    <property type="entry name" value="HORMA domain"/>
    <property type="match status" value="1"/>
</dbReference>
<dbReference type="GO" id="GO:0005654">
    <property type="term" value="C:nucleoplasm"/>
    <property type="evidence" value="ECO:0007669"/>
    <property type="project" value="TreeGrafter"/>
</dbReference>
<feature type="domain" description="HORMA" evidence="7">
    <location>
        <begin position="11"/>
        <end position="202"/>
    </location>
</feature>
<dbReference type="PROSITE" id="PS50815">
    <property type="entry name" value="HORMA"/>
    <property type="match status" value="1"/>
</dbReference>
<proteinExistence type="inferred from homology"/>
<dbReference type="EMBL" id="BTGB01000001">
    <property type="protein sequence ID" value="GMM43446.1"/>
    <property type="molecule type" value="Genomic_DNA"/>
</dbReference>
<keyword evidence="6" id="KW-0131">Cell cycle</keyword>
<dbReference type="InterPro" id="IPR003511">
    <property type="entry name" value="HORMA_dom"/>
</dbReference>
<evidence type="ECO:0000259" key="7">
    <source>
        <dbReference type="PROSITE" id="PS50815"/>
    </source>
</evidence>
<evidence type="ECO:0000256" key="5">
    <source>
        <dbReference type="ARBA" id="ARBA00023242"/>
    </source>
</evidence>
<keyword evidence="5" id="KW-0539">Nucleus</keyword>
<dbReference type="GO" id="GO:0000776">
    <property type="term" value="C:kinetochore"/>
    <property type="evidence" value="ECO:0007669"/>
    <property type="project" value="TreeGrafter"/>
</dbReference>
<evidence type="ECO:0000313" key="8">
    <source>
        <dbReference type="EMBL" id="GMM43446.1"/>
    </source>
</evidence>
<reference evidence="8 9" key="1">
    <citation type="journal article" date="2023" name="Elife">
        <title>Identification of key yeast species and microbe-microbe interactions impacting larval growth of Drosophila in the wild.</title>
        <authorList>
            <person name="Mure A."/>
            <person name="Sugiura Y."/>
            <person name="Maeda R."/>
            <person name="Honda K."/>
            <person name="Sakurai N."/>
            <person name="Takahashi Y."/>
            <person name="Watada M."/>
            <person name="Katoh T."/>
            <person name="Gotoh A."/>
            <person name="Gotoh Y."/>
            <person name="Taniguchi I."/>
            <person name="Nakamura K."/>
            <person name="Hayashi T."/>
            <person name="Katayama T."/>
            <person name="Uemura T."/>
            <person name="Hattori Y."/>
        </authorList>
    </citation>
    <scope>NUCLEOTIDE SEQUENCE [LARGE SCALE GENOMIC DNA]</scope>
    <source>
        <strain evidence="8 9">PK-24</strain>
    </source>
</reference>
<name>A0AAV5QWT9_PICKL</name>
<dbReference type="GO" id="GO:0007094">
    <property type="term" value="P:mitotic spindle assembly checkpoint signaling"/>
    <property type="evidence" value="ECO:0007669"/>
    <property type="project" value="TreeGrafter"/>
</dbReference>
<sequence length="208" mass="24313">MNNSNNTVEINGSSKIVSDYFEICIHNILFQRKIYSRDQFKVIRKFGLNVVYSNNPEIVNYIKLIIKQLNNWIFNQSINWLTLLIVSKEDDSITEKWMFHIDINNNNYNDNTNTTTTTTIKPLETIQLEIQSIIKQISSSITFLPVLTTPQTFKILVHTIGDIKSNNNWDDAKFFKEIDENESESVEYNNLTTNNHKISTYVTYKTID</sequence>
<keyword evidence="3" id="KW-0132">Cell division</keyword>
<comment type="caution">
    <text evidence="8">The sequence shown here is derived from an EMBL/GenBank/DDBJ whole genome shotgun (WGS) entry which is preliminary data.</text>
</comment>
<dbReference type="InterPro" id="IPR045091">
    <property type="entry name" value="Mad2-like"/>
</dbReference>
<dbReference type="Proteomes" id="UP001378960">
    <property type="component" value="Unassembled WGS sequence"/>
</dbReference>
<evidence type="ECO:0000256" key="2">
    <source>
        <dbReference type="ARBA" id="ARBA00010348"/>
    </source>
</evidence>
<evidence type="ECO:0000256" key="1">
    <source>
        <dbReference type="ARBA" id="ARBA00004123"/>
    </source>
</evidence>
<evidence type="ECO:0000313" key="9">
    <source>
        <dbReference type="Proteomes" id="UP001378960"/>
    </source>
</evidence>
<keyword evidence="4" id="KW-0498">Mitosis</keyword>
<dbReference type="InterPro" id="IPR036570">
    <property type="entry name" value="HORMA_dom_sf"/>
</dbReference>
<organism evidence="8 9">
    <name type="scientific">Pichia kluyveri</name>
    <name type="common">Yeast</name>
    <dbReference type="NCBI Taxonomy" id="36015"/>
    <lineage>
        <taxon>Eukaryota</taxon>
        <taxon>Fungi</taxon>
        <taxon>Dikarya</taxon>
        <taxon>Ascomycota</taxon>
        <taxon>Saccharomycotina</taxon>
        <taxon>Pichiomycetes</taxon>
        <taxon>Pichiales</taxon>
        <taxon>Pichiaceae</taxon>
        <taxon>Pichia</taxon>
    </lineage>
</organism>
<dbReference type="PANTHER" id="PTHR11842:SF11">
    <property type="entry name" value="MITOTIC SPINDLE ASSEMBLY CHECKPOINT PROTEIN MAD2A"/>
    <property type="match status" value="1"/>
</dbReference>